<accession>A0ABS2VW71</accession>
<reference evidence="1 2" key="1">
    <citation type="submission" date="2021-02" db="EMBL/GenBank/DDBJ databases">
        <title>Whole genome sequencing of Streptomyces actuosus VRA1.</title>
        <authorList>
            <person name="Sen G."/>
            <person name="Sen A."/>
        </authorList>
    </citation>
    <scope>NUCLEOTIDE SEQUENCE [LARGE SCALE GENOMIC DNA]</scope>
    <source>
        <strain evidence="1 2">VRA1</strain>
    </source>
</reference>
<organism evidence="1 2">
    <name type="scientific">Streptomyces actuosus</name>
    <dbReference type="NCBI Taxonomy" id="1885"/>
    <lineage>
        <taxon>Bacteria</taxon>
        <taxon>Bacillati</taxon>
        <taxon>Actinomycetota</taxon>
        <taxon>Actinomycetes</taxon>
        <taxon>Kitasatosporales</taxon>
        <taxon>Streptomycetaceae</taxon>
        <taxon>Streptomyces</taxon>
    </lineage>
</organism>
<protein>
    <submittedName>
        <fullName evidence="1">Uncharacterized protein</fullName>
    </submittedName>
</protein>
<keyword evidence="2" id="KW-1185">Reference proteome</keyword>
<evidence type="ECO:0000313" key="2">
    <source>
        <dbReference type="Proteomes" id="UP000788262"/>
    </source>
</evidence>
<dbReference type="RefSeq" id="WP_205385524.1">
    <property type="nucleotide sequence ID" value="NZ_JAFFZS010000025.1"/>
</dbReference>
<dbReference type="Proteomes" id="UP000788262">
    <property type="component" value="Unassembled WGS sequence"/>
</dbReference>
<gene>
    <name evidence="1" type="ORF">JS756_25440</name>
</gene>
<evidence type="ECO:0000313" key="1">
    <source>
        <dbReference type="EMBL" id="MBN0047388.1"/>
    </source>
</evidence>
<proteinExistence type="predicted"/>
<comment type="caution">
    <text evidence="1">The sequence shown here is derived from an EMBL/GenBank/DDBJ whole genome shotgun (WGS) entry which is preliminary data.</text>
</comment>
<dbReference type="EMBL" id="JAFFZS010000025">
    <property type="protein sequence ID" value="MBN0047388.1"/>
    <property type="molecule type" value="Genomic_DNA"/>
</dbReference>
<name>A0ABS2VW71_STRAS</name>
<sequence length="295" mass="30865">MPTDKFPADPSHASAAAGALLICRARPDSVAPVARLLREPLVLAPAGDDWTVLVPEGRPWRHGGEPVDRVVTGWAAALAVGAPWPALALWWDADRAGFALASGFRRPVGYIWLADGTPAGEDEALRTFAARLGLDPVLDVQSLEGLAVPAPGTDARARLRGLLALLSRAGVGLPPGLDPGESADRLREAAGARPEARRVEPRGLRETVRAVPDTVHDGRLGSRARWPLPPWTGGVRAAAFAQVAAGLPLILWGLRRRDGGWAAAGALLLGHGASSLAKDADRVANRRVPASRGGT</sequence>